<accession>A0A225DSS6</accession>
<evidence type="ECO:0000313" key="8">
    <source>
        <dbReference type="Proteomes" id="UP000214646"/>
    </source>
</evidence>
<dbReference type="InterPro" id="IPR033764">
    <property type="entry name" value="Sdr_B"/>
</dbReference>
<feature type="domain" description="SD-repeat containing protein B" evidence="6">
    <location>
        <begin position="2"/>
        <end position="54"/>
    </location>
</feature>
<protein>
    <recommendedName>
        <fullName evidence="9">DUF11 domain-containing protein</fullName>
    </recommendedName>
</protein>
<evidence type="ECO:0000256" key="2">
    <source>
        <dbReference type="ARBA" id="ARBA00022525"/>
    </source>
</evidence>
<name>A0A225DSS6_9BACT</name>
<dbReference type="Pfam" id="PF17210">
    <property type="entry name" value="SdrD_B"/>
    <property type="match status" value="3"/>
</dbReference>
<keyword evidence="2" id="KW-0964">Secreted</keyword>
<reference evidence="8" key="1">
    <citation type="submission" date="2017-06" db="EMBL/GenBank/DDBJ databases">
        <title>Genome analysis of Fimbriiglobus ruber SP5, the first member of the order Planctomycetales with confirmed chitinolytic capability.</title>
        <authorList>
            <person name="Ravin N.V."/>
            <person name="Rakitin A.L."/>
            <person name="Ivanova A.A."/>
            <person name="Beletsky A.V."/>
            <person name="Kulichevskaya I.S."/>
            <person name="Mardanov A.V."/>
            <person name="Dedysh S.N."/>
        </authorList>
    </citation>
    <scope>NUCLEOTIDE SEQUENCE [LARGE SCALE GENOMIC DNA]</scope>
    <source>
        <strain evidence="8">SP5</strain>
    </source>
</reference>
<evidence type="ECO:0008006" key="9">
    <source>
        <dbReference type="Google" id="ProtNLM"/>
    </source>
</evidence>
<dbReference type="InterPro" id="IPR051417">
    <property type="entry name" value="SDr/BOS_complex"/>
</dbReference>
<sequence length="864" mass="86246">MTVVLLNASGTPIATTTTDAGGHYQFTDLIPGTYQVQVTPPTGFVSSSGTNGSPTGPFEPGSIDYTDAGNNTDHGTQTGSTVTTTVITLTTPGTNPDAGPGGPGTGNTNADLGLYQPLSIGDTVWDDVNNDGKLDNGETGLAGIPVTLLDATGATVATTTTNANGNYLFTDLIPGTYTVEITPPAGYASSSGTNGSASGPYEPATGTTGNNTDHGTTSGSVIKTNPIVLGLPGQNPDTVGSVTGGANLQQDFGLYQPMSVGNFVWQDTNNNGVVDPGEPGLAGVTVTLLDGSGNVIATTTTNAQGGYLFTNLDAGTYQVRVTTPAGYTSSTGRNGTLTGPFEPAPNNNIDNQDKGTTSGIYTYGGLITLAPGAEPTGEAPTPGITDSTPDANSNLTQDFGFVQTVVDLAVTLTPDSQSVSVGGTDGFTIVVTNNGPGTATDVIVSSLLPNGVSLAQIVSASQGAYDPGTGIWSIGTLPAGGTAVLRLIGTINQPGTLTSQAIVGADQSETDYTNNVSATVLTSMIDPSQISKRDYLSSTPDTATLPPIVPTSLPAAVPGSDALIVVGAGAGNLPLVQVFDRATGQLRLSFLAYDSSFRGGVNVALGDVNGDGVPDIITAPASGGGPNIRVFDGATGQMIGNFFAFETTFTGGAQVAAADINGDGKDEIIVGAGNGGGPRVDVFQADGTMVSSFFAYDPSFRGGVNVGTVTVNGKVEVIAGAGNGGGPNVQLIDPMTGVTLSSFFAYDSSLRGGVTVTGGIINGQPVVITGDGTGGAPMVNTFSATTGKQLASQAVFSADFTGGIYVASADENGDGNDDAIVTTGAGGGPEVIAIDPITGQQLDAFMAFDPGFRGGVYVGAANKK</sequence>
<dbReference type="InterPro" id="IPR047589">
    <property type="entry name" value="DUF11_rpt"/>
</dbReference>
<feature type="domain" description="SD-repeat containing protein B" evidence="6">
    <location>
        <begin position="119"/>
        <end position="200"/>
    </location>
</feature>
<dbReference type="InterPro" id="IPR001434">
    <property type="entry name" value="OmcB-like_DUF11"/>
</dbReference>
<dbReference type="Gene3D" id="2.60.40.10">
    <property type="entry name" value="Immunoglobulins"/>
    <property type="match status" value="3"/>
</dbReference>
<evidence type="ECO:0000256" key="1">
    <source>
        <dbReference type="ARBA" id="ARBA00004613"/>
    </source>
</evidence>
<dbReference type="Pfam" id="PF01345">
    <property type="entry name" value="DUF11"/>
    <property type="match status" value="1"/>
</dbReference>
<feature type="region of interest" description="Disordered" evidence="4">
    <location>
        <begin position="188"/>
        <end position="215"/>
    </location>
</feature>
<dbReference type="EMBL" id="NIDE01000008">
    <property type="protein sequence ID" value="OWK40626.1"/>
    <property type="molecule type" value="Genomic_DNA"/>
</dbReference>
<dbReference type="GO" id="GO:0005576">
    <property type="term" value="C:extracellular region"/>
    <property type="evidence" value="ECO:0007669"/>
    <property type="project" value="UniProtKB-SubCell"/>
</dbReference>
<evidence type="ECO:0000259" key="5">
    <source>
        <dbReference type="Pfam" id="PF01345"/>
    </source>
</evidence>
<evidence type="ECO:0000259" key="6">
    <source>
        <dbReference type="Pfam" id="PF17210"/>
    </source>
</evidence>
<gene>
    <name evidence="7" type="ORF">FRUB_05545</name>
</gene>
<evidence type="ECO:0000256" key="3">
    <source>
        <dbReference type="ARBA" id="ARBA00022729"/>
    </source>
</evidence>
<dbReference type="PANTHER" id="PTHR23303:SF15">
    <property type="entry name" value="COLOSSIN-A"/>
    <property type="match status" value="1"/>
</dbReference>
<proteinExistence type="predicted"/>
<dbReference type="PANTHER" id="PTHR23303">
    <property type="entry name" value="CARBOXYPEPTIDASE REGULATORY REGION-CONTAINING"/>
    <property type="match status" value="1"/>
</dbReference>
<comment type="subcellular location">
    <subcellularLocation>
        <location evidence="1">Secreted</location>
    </subcellularLocation>
</comment>
<dbReference type="InterPro" id="IPR013783">
    <property type="entry name" value="Ig-like_fold"/>
</dbReference>
<dbReference type="InterPro" id="IPR028994">
    <property type="entry name" value="Integrin_alpha_N"/>
</dbReference>
<dbReference type="Proteomes" id="UP000214646">
    <property type="component" value="Unassembled WGS sequence"/>
</dbReference>
<keyword evidence="3" id="KW-0732">Signal</keyword>
<dbReference type="SUPFAM" id="SSF117074">
    <property type="entry name" value="Hypothetical protein PA1324"/>
    <property type="match status" value="3"/>
</dbReference>
<feature type="domain" description="SD-repeat containing protein B" evidence="6">
    <location>
        <begin position="259"/>
        <end position="336"/>
    </location>
</feature>
<dbReference type="NCBIfam" id="TIGR01451">
    <property type="entry name" value="B_ant_repeat"/>
    <property type="match status" value="1"/>
</dbReference>
<evidence type="ECO:0000256" key="4">
    <source>
        <dbReference type="SAM" id="MobiDB-lite"/>
    </source>
</evidence>
<dbReference type="Pfam" id="PF13517">
    <property type="entry name" value="FG-GAP_3"/>
    <property type="match status" value="1"/>
</dbReference>
<feature type="compositionally biased region" description="Polar residues" evidence="4">
    <location>
        <begin position="345"/>
        <end position="354"/>
    </location>
</feature>
<dbReference type="SUPFAM" id="SSF69318">
    <property type="entry name" value="Integrin alpha N-terminal domain"/>
    <property type="match status" value="1"/>
</dbReference>
<feature type="compositionally biased region" description="Polar residues" evidence="4">
    <location>
        <begin position="328"/>
        <end position="337"/>
    </location>
</feature>
<evidence type="ECO:0000313" key="7">
    <source>
        <dbReference type="EMBL" id="OWK40626.1"/>
    </source>
</evidence>
<keyword evidence="8" id="KW-1185">Reference proteome</keyword>
<dbReference type="InterPro" id="IPR013517">
    <property type="entry name" value="FG-GAP"/>
</dbReference>
<feature type="region of interest" description="Disordered" evidence="4">
    <location>
        <begin position="328"/>
        <end position="354"/>
    </location>
</feature>
<comment type="caution">
    <text evidence="7">The sequence shown here is derived from an EMBL/GenBank/DDBJ whole genome shotgun (WGS) entry which is preliminary data.</text>
</comment>
<feature type="region of interest" description="Disordered" evidence="4">
    <location>
        <begin position="371"/>
        <end position="390"/>
    </location>
</feature>
<dbReference type="AlphaFoldDB" id="A0A225DSS6"/>
<dbReference type="Gene3D" id="2.130.10.130">
    <property type="entry name" value="Integrin alpha, N-terminal"/>
    <property type="match status" value="1"/>
</dbReference>
<organism evidence="7 8">
    <name type="scientific">Fimbriiglobus ruber</name>
    <dbReference type="NCBI Taxonomy" id="1908690"/>
    <lineage>
        <taxon>Bacteria</taxon>
        <taxon>Pseudomonadati</taxon>
        <taxon>Planctomycetota</taxon>
        <taxon>Planctomycetia</taxon>
        <taxon>Gemmatales</taxon>
        <taxon>Gemmataceae</taxon>
        <taxon>Fimbriiglobus</taxon>
    </lineage>
</organism>
<feature type="domain" description="DUF11" evidence="5">
    <location>
        <begin position="407"/>
        <end position="519"/>
    </location>
</feature>